<dbReference type="Proteomes" id="UP001497497">
    <property type="component" value="Unassembled WGS sequence"/>
</dbReference>
<dbReference type="EMBL" id="CAXITT010000516">
    <property type="protein sequence ID" value="CAL1542945.1"/>
    <property type="molecule type" value="Genomic_DNA"/>
</dbReference>
<evidence type="ECO:0000259" key="3">
    <source>
        <dbReference type="PROSITE" id="PS50835"/>
    </source>
</evidence>
<evidence type="ECO:0000313" key="5">
    <source>
        <dbReference type="Proteomes" id="UP001497497"/>
    </source>
</evidence>
<protein>
    <recommendedName>
        <fullName evidence="3">Ig-like domain-containing protein</fullName>
    </recommendedName>
</protein>
<dbReference type="PROSITE" id="PS50835">
    <property type="entry name" value="IG_LIKE"/>
    <property type="match status" value="1"/>
</dbReference>
<name>A0AAV2IBC6_LYMST</name>
<dbReference type="InterPro" id="IPR003599">
    <property type="entry name" value="Ig_sub"/>
</dbReference>
<evidence type="ECO:0000256" key="1">
    <source>
        <dbReference type="ARBA" id="ARBA00022729"/>
    </source>
</evidence>
<accession>A0AAV2IBC6</accession>
<dbReference type="PANTHER" id="PTHR45080">
    <property type="entry name" value="CONTACTIN 5"/>
    <property type="match status" value="1"/>
</dbReference>
<dbReference type="Gene3D" id="2.60.40.10">
    <property type="entry name" value="Immunoglobulins"/>
    <property type="match status" value="1"/>
</dbReference>
<feature type="domain" description="Ig-like" evidence="3">
    <location>
        <begin position="18"/>
        <end position="113"/>
    </location>
</feature>
<keyword evidence="1" id="KW-0732">Signal</keyword>
<reference evidence="4 5" key="1">
    <citation type="submission" date="2024-04" db="EMBL/GenBank/DDBJ databases">
        <authorList>
            <consortium name="Genoscope - CEA"/>
            <person name="William W."/>
        </authorList>
    </citation>
    <scope>NUCLEOTIDE SEQUENCE [LARGE SCALE GENOMIC DNA]</scope>
</reference>
<sequence length="144" mass="16156">QFFGIAVNETVLSLQKSPELKLLGVENPDEDPVNEGKLLTLTCTARGSESMQFRWFKDGRPFNMTLTHRNAWEIRLPETIRGKRISVLNIDGVTTYDKGEFTCEISDFGRSINGSVLLNVRPYPVIEVKPLSASIEQGSSQVIR</sequence>
<dbReference type="GO" id="GO:0005886">
    <property type="term" value="C:plasma membrane"/>
    <property type="evidence" value="ECO:0007669"/>
    <property type="project" value="TreeGrafter"/>
</dbReference>
<dbReference type="SUPFAM" id="SSF48726">
    <property type="entry name" value="Immunoglobulin"/>
    <property type="match status" value="1"/>
</dbReference>
<dbReference type="InterPro" id="IPR036179">
    <property type="entry name" value="Ig-like_dom_sf"/>
</dbReference>
<dbReference type="SMART" id="SM00408">
    <property type="entry name" value="IGc2"/>
    <property type="match status" value="1"/>
</dbReference>
<dbReference type="PANTHER" id="PTHR45080:SF8">
    <property type="entry name" value="IG-LIKE DOMAIN-CONTAINING PROTEIN"/>
    <property type="match status" value="1"/>
</dbReference>
<dbReference type="Pfam" id="PF13927">
    <property type="entry name" value="Ig_3"/>
    <property type="match status" value="1"/>
</dbReference>
<dbReference type="InterPro" id="IPR007110">
    <property type="entry name" value="Ig-like_dom"/>
</dbReference>
<dbReference type="InterPro" id="IPR050958">
    <property type="entry name" value="Cell_Adh-Cytoskel_Orgn"/>
</dbReference>
<keyword evidence="2" id="KW-1015">Disulfide bond</keyword>
<keyword evidence="5" id="KW-1185">Reference proteome</keyword>
<comment type="caution">
    <text evidence="4">The sequence shown here is derived from an EMBL/GenBank/DDBJ whole genome shotgun (WGS) entry which is preliminary data.</text>
</comment>
<gene>
    <name evidence="4" type="ORF">GSLYS_00016479001</name>
</gene>
<dbReference type="SMART" id="SM00409">
    <property type="entry name" value="IG"/>
    <property type="match status" value="1"/>
</dbReference>
<organism evidence="4 5">
    <name type="scientific">Lymnaea stagnalis</name>
    <name type="common">Great pond snail</name>
    <name type="synonym">Helix stagnalis</name>
    <dbReference type="NCBI Taxonomy" id="6523"/>
    <lineage>
        <taxon>Eukaryota</taxon>
        <taxon>Metazoa</taxon>
        <taxon>Spiralia</taxon>
        <taxon>Lophotrochozoa</taxon>
        <taxon>Mollusca</taxon>
        <taxon>Gastropoda</taxon>
        <taxon>Heterobranchia</taxon>
        <taxon>Euthyneura</taxon>
        <taxon>Panpulmonata</taxon>
        <taxon>Hygrophila</taxon>
        <taxon>Lymnaeoidea</taxon>
        <taxon>Lymnaeidae</taxon>
        <taxon>Lymnaea</taxon>
    </lineage>
</organism>
<evidence type="ECO:0000313" key="4">
    <source>
        <dbReference type="EMBL" id="CAL1542945.1"/>
    </source>
</evidence>
<feature type="non-terminal residue" evidence="4">
    <location>
        <position position="1"/>
    </location>
</feature>
<dbReference type="InterPro" id="IPR013783">
    <property type="entry name" value="Ig-like_fold"/>
</dbReference>
<evidence type="ECO:0000256" key="2">
    <source>
        <dbReference type="ARBA" id="ARBA00023157"/>
    </source>
</evidence>
<dbReference type="InterPro" id="IPR003598">
    <property type="entry name" value="Ig_sub2"/>
</dbReference>
<dbReference type="GO" id="GO:0007156">
    <property type="term" value="P:homophilic cell adhesion via plasma membrane adhesion molecules"/>
    <property type="evidence" value="ECO:0007669"/>
    <property type="project" value="TreeGrafter"/>
</dbReference>
<dbReference type="AlphaFoldDB" id="A0AAV2IBC6"/>
<proteinExistence type="predicted"/>